<protein>
    <submittedName>
        <fullName evidence="1">Uncharacterized protein</fullName>
    </submittedName>
</protein>
<accession>A0A0K2Y5H9</accession>
<name>A0A0K2Y5H9_HELHE</name>
<gene>
    <name evidence="1" type="ORF">HHE01_12620</name>
</gene>
<dbReference type="Proteomes" id="UP000046090">
    <property type="component" value="Unassembled WGS sequence"/>
</dbReference>
<dbReference type="AlphaFoldDB" id="A0A0K2Y5H9"/>
<sequence>MGEGKRGRAFAPNIPRKTRLKSRLKGLIFVLFEDMGA</sequence>
<evidence type="ECO:0000313" key="2">
    <source>
        <dbReference type="Proteomes" id="UP000046090"/>
    </source>
</evidence>
<organism evidence="1 2">
    <name type="scientific">Helicobacter heilmannii</name>
    <dbReference type="NCBI Taxonomy" id="35817"/>
    <lineage>
        <taxon>Bacteria</taxon>
        <taxon>Pseudomonadati</taxon>
        <taxon>Campylobacterota</taxon>
        <taxon>Epsilonproteobacteria</taxon>
        <taxon>Campylobacterales</taxon>
        <taxon>Helicobacteraceae</taxon>
        <taxon>Helicobacter</taxon>
    </lineage>
</organism>
<dbReference type="EMBL" id="CDMK01000001">
    <property type="protein sequence ID" value="CRI34416.1"/>
    <property type="molecule type" value="Genomic_DNA"/>
</dbReference>
<evidence type="ECO:0000313" key="1">
    <source>
        <dbReference type="EMBL" id="CRI34416.1"/>
    </source>
</evidence>
<proteinExistence type="predicted"/>
<reference evidence="2" key="1">
    <citation type="submission" date="2014-12" db="EMBL/GenBank/DDBJ databases">
        <authorList>
            <person name="Smet A."/>
        </authorList>
    </citation>
    <scope>NUCLEOTIDE SEQUENCE [LARGE SCALE GENOMIC DNA]</scope>
</reference>
<keyword evidence="2" id="KW-1185">Reference proteome</keyword>